<dbReference type="InterPro" id="IPR005907">
    <property type="entry name" value="G1P_thy_trans_s"/>
</dbReference>
<feature type="domain" description="Nucleotidyl transferase" evidence="9">
    <location>
        <begin position="1"/>
        <end position="124"/>
    </location>
</feature>
<protein>
    <recommendedName>
        <fullName evidence="3">glucose-1-phosphate thymidylyltransferase</fullName>
        <ecNumber evidence="3">2.7.7.24</ecNumber>
    </recommendedName>
</protein>
<dbReference type="Gene3D" id="3.90.550.10">
    <property type="entry name" value="Spore Coat Polysaccharide Biosynthesis Protein SpsA, Chain A"/>
    <property type="match status" value="1"/>
</dbReference>
<organism evidence="10 11">
    <name type="scientific">Candidatus Doudnabacteria bacterium Gr01-1014_77</name>
    <dbReference type="NCBI Taxonomy" id="2017133"/>
    <lineage>
        <taxon>Bacteria</taxon>
        <taxon>Candidatus Doudnaibacteriota</taxon>
    </lineage>
</organism>
<evidence type="ECO:0000256" key="4">
    <source>
        <dbReference type="ARBA" id="ARBA00022679"/>
    </source>
</evidence>
<comment type="similarity">
    <text evidence="2">Belongs to the glucose-1-phosphate thymidylyltransferase family.</text>
</comment>
<evidence type="ECO:0000256" key="5">
    <source>
        <dbReference type="ARBA" id="ARBA00022695"/>
    </source>
</evidence>
<accession>A0A554JD37</accession>
<comment type="cofactor">
    <cofactor evidence="1">
        <name>Mg(2+)</name>
        <dbReference type="ChEBI" id="CHEBI:18420"/>
    </cofactor>
</comment>
<dbReference type="Proteomes" id="UP000319613">
    <property type="component" value="Unassembled WGS sequence"/>
</dbReference>
<evidence type="ECO:0000256" key="6">
    <source>
        <dbReference type="ARBA" id="ARBA00022723"/>
    </source>
</evidence>
<evidence type="ECO:0000256" key="2">
    <source>
        <dbReference type="ARBA" id="ARBA00010480"/>
    </source>
</evidence>
<dbReference type="PANTHER" id="PTHR43532">
    <property type="entry name" value="GLUCOSE-1-PHOSPHATE THYMIDYLYLTRANSFERASE"/>
    <property type="match status" value="1"/>
</dbReference>
<dbReference type="GO" id="GO:0008879">
    <property type="term" value="F:glucose-1-phosphate thymidylyltransferase activity"/>
    <property type="evidence" value="ECO:0007669"/>
    <property type="project" value="UniProtKB-EC"/>
</dbReference>
<keyword evidence="7" id="KW-0460">Magnesium</keyword>
<comment type="catalytic activity">
    <reaction evidence="8">
        <text>dTTP + alpha-D-glucose 1-phosphate + H(+) = dTDP-alpha-D-glucose + diphosphate</text>
        <dbReference type="Rhea" id="RHEA:15225"/>
        <dbReference type="ChEBI" id="CHEBI:15378"/>
        <dbReference type="ChEBI" id="CHEBI:33019"/>
        <dbReference type="ChEBI" id="CHEBI:37568"/>
        <dbReference type="ChEBI" id="CHEBI:57477"/>
        <dbReference type="ChEBI" id="CHEBI:58601"/>
        <dbReference type="EC" id="2.7.7.24"/>
    </reaction>
</comment>
<evidence type="ECO:0000313" key="11">
    <source>
        <dbReference type="Proteomes" id="UP000319613"/>
    </source>
</evidence>
<evidence type="ECO:0000256" key="3">
    <source>
        <dbReference type="ARBA" id="ARBA00012461"/>
    </source>
</evidence>
<dbReference type="InterPro" id="IPR005835">
    <property type="entry name" value="NTP_transferase_dom"/>
</dbReference>
<dbReference type="AlphaFoldDB" id="A0A554JD37"/>
<keyword evidence="5" id="KW-0548">Nucleotidyltransferase</keyword>
<evidence type="ECO:0000256" key="7">
    <source>
        <dbReference type="ARBA" id="ARBA00022842"/>
    </source>
</evidence>
<reference evidence="10 11" key="1">
    <citation type="submission" date="2017-07" db="EMBL/GenBank/DDBJ databases">
        <title>Mechanisms for carbon and nitrogen cycling indicate functional differentiation within the Candidate Phyla Radiation.</title>
        <authorList>
            <person name="Danczak R.E."/>
            <person name="Johnston M.D."/>
            <person name="Kenah C."/>
            <person name="Slattery M."/>
            <person name="Wrighton K.C."/>
            <person name="Wilkins M.J."/>
        </authorList>
    </citation>
    <scope>NUCLEOTIDE SEQUENCE [LARGE SCALE GENOMIC DNA]</scope>
    <source>
        <strain evidence="10">Gr01-1014_77</strain>
    </source>
</reference>
<name>A0A554JD37_9BACT</name>
<dbReference type="GO" id="GO:0046872">
    <property type="term" value="F:metal ion binding"/>
    <property type="evidence" value="ECO:0007669"/>
    <property type="project" value="UniProtKB-KW"/>
</dbReference>
<comment type="caution">
    <text evidence="10">The sequence shown here is derived from an EMBL/GenBank/DDBJ whole genome shotgun (WGS) entry which is preliminary data.</text>
</comment>
<keyword evidence="6" id="KW-0479">Metal-binding</keyword>
<dbReference type="Pfam" id="PF00483">
    <property type="entry name" value="NTP_transferase"/>
    <property type="match status" value="1"/>
</dbReference>
<evidence type="ECO:0000256" key="1">
    <source>
        <dbReference type="ARBA" id="ARBA00001946"/>
    </source>
</evidence>
<dbReference type="EMBL" id="VMFF01000011">
    <property type="protein sequence ID" value="TSC66224.1"/>
    <property type="molecule type" value="Genomic_DNA"/>
</dbReference>
<proteinExistence type="inferred from homology"/>
<feature type="non-terminal residue" evidence="10">
    <location>
        <position position="1"/>
    </location>
</feature>
<dbReference type="PANTHER" id="PTHR43532:SF1">
    <property type="entry name" value="GLUCOSE-1-PHOSPHATE THYMIDYLYLTRANSFERASE 1"/>
    <property type="match status" value="1"/>
</dbReference>
<evidence type="ECO:0000256" key="8">
    <source>
        <dbReference type="ARBA" id="ARBA00049336"/>
    </source>
</evidence>
<dbReference type="InterPro" id="IPR029044">
    <property type="entry name" value="Nucleotide-diphossugar_trans"/>
</dbReference>
<keyword evidence="4 10" id="KW-0808">Transferase</keyword>
<gene>
    <name evidence="10" type="ORF">G01um101477_170</name>
</gene>
<dbReference type="SUPFAM" id="SSF53448">
    <property type="entry name" value="Nucleotide-diphospho-sugar transferases"/>
    <property type="match status" value="1"/>
</dbReference>
<sequence>DNIYEDDFSEIIKNFKSGAQIFVKEVSDPERFGVVKFDEHMNALEIVEKPKDFVSNYAQTGLYLYDHTVLEKAKSLKPSSRGELEITDLNNLFLKEGKLKVGIVKGEWIDAGTIDALYKANELIYKKKQKN</sequence>
<evidence type="ECO:0000313" key="10">
    <source>
        <dbReference type="EMBL" id="TSC66224.1"/>
    </source>
</evidence>
<evidence type="ECO:0000259" key="9">
    <source>
        <dbReference type="Pfam" id="PF00483"/>
    </source>
</evidence>
<dbReference type="EC" id="2.7.7.24" evidence="3"/>